<evidence type="ECO:0000256" key="6">
    <source>
        <dbReference type="SAM" id="Phobius"/>
    </source>
</evidence>
<evidence type="ECO:0000313" key="10">
    <source>
        <dbReference type="EMBL" id="RWS15995.1"/>
    </source>
</evidence>
<feature type="region of interest" description="Disordered" evidence="5">
    <location>
        <begin position="440"/>
        <end position="459"/>
    </location>
</feature>
<feature type="transmembrane region" description="Helical" evidence="6">
    <location>
        <begin position="495"/>
        <end position="517"/>
    </location>
</feature>
<evidence type="ECO:0000256" key="4">
    <source>
        <dbReference type="ARBA" id="ARBA00023136"/>
    </source>
</evidence>
<keyword evidence="2 6" id="KW-0812">Transmembrane</keyword>
<dbReference type="GO" id="GO:0015485">
    <property type="term" value="F:cholesterol binding"/>
    <property type="evidence" value="ECO:0007669"/>
    <property type="project" value="TreeGrafter"/>
</dbReference>
<feature type="region of interest" description="Disordered" evidence="5">
    <location>
        <begin position="68"/>
        <end position="92"/>
    </location>
</feature>
<comment type="subcellular location">
    <subcellularLocation>
        <location evidence="1">Membrane</location>
        <topology evidence="1">Multi-pass membrane protein</topology>
    </subcellularLocation>
</comment>
<feature type="domain" description="NPC1 middle luminal" evidence="9">
    <location>
        <begin position="546"/>
        <end position="699"/>
    </location>
</feature>
<dbReference type="PANTHER" id="PTHR45727">
    <property type="entry name" value="NPC INTRACELLULAR CHOLESTEROL TRANSPORTER 1"/>
    <property type="match status" value="1"/>
</dbReference>
<evidence type="ECO:0000259" key="9">
    <source>
        <dbReference type="Pfam" id="PF22314"/>
    </source>
</evidence>
<evidence type="ECO:0000259" key="8">
    <source>
        <dbReference type="Pfam" id="PF16414"/>
    </source>
</evidence>
<keyword evidence="4 6" id="KW-0472">Membrane</keyword>
<keyword evidence="7" id="KW-0732">Signal</keyword>
<evidence type="ECO:0000256" key="7">
    <source>
        <dbReference type="SAM" id="SignalP"/>
    </source>
</evidence>
<keyword evidence="3 6" id="KW-1133">Transmembrane helix</keyword>
<evidence type="ECO:0000256" key="1">
    <source>
        <dbReference type="ARBA" id="ARBA00004141"/>
    </source>
</evidence>
<feature type="compositionally biased region" description="Polar residues" evidence="5">
    <location>
        <begin position="77"/>
        <end position="92"/>
    </location>
</feature>
<dbReference type="OrthoDB" id="6510177at2759"/>
<feature type="chain" id="PRO_5018531415" evidence="7">
    <location>
        <begin position="30"/>
        <end position="922"/>
    </location>
</feature>
<organism evidence="10 11">
    <name type="scientific">Dinothrombium tinctorium</name>
    <dbReference type="NCBI Taxonomy" id="1965070"/>
    <lineage>
        <taxon>Eukaryota</taxon>
        <taxon>Metazoa</taxon>
        <taxon>Ecdysozoa</taxon>
        <taxon>Arthropoda</taxon>
        <taxon>Chelicerata</taxon>
        <taxon>Arachnida</taxon>
        <taxon>Acari</taxon>
        <taxon>Acariformes</taxon>
        <taxon>Trombidiformes</taxon>
        <taxon>Prostigmata</taxon>
        <taxon>Anystina</taxon>
        <taxon>Parasitengona</taxon>
        <taxon>Trombidioidea</taxon>
        <taxon>Trombidiidae</taxon>
        <taxon>Dinothrombium</taxon>
    </lineage>
</organism>
<dbReference type="STRING" id="1965070.A0A3S3PN80"/>
<dbReference type="InterPro" id="IPR032190">
    <property type="entry name" value="NPC1_N"/>
</dbReference>
<feature type="transmembrane region" description="Helical" evidence="6">
    <location>
        <begin position="373"/>
        <end position="395"/>
    </location>
</feature>
<dbReference type="PANTHER" id="PTHR45727:SF2">
    <property type="entry name" value="NPC INTRACELLULAR CHOLESTEROL TRANSPORTER 1"/>
    <property type="match status" value="1"/>
</dbReference>
<dbReference type="EMBL" id="NCKU01000323">
    <property type="protein sequence ID" value="RWS15995.1"/>
    <property type="molecule type" value="Genomic_DNA"/>
</dbReference>
<dbReference type="InterPro" id="IPR053956">
    <property type="entry name" value="NPC1_MLD"/>
</dbReference>
<protein>
    <submittedName>
        <fullName evidence="10">Niemann-Pick C1 protein-like protein</fullName>
    </submittedName>
</protein>
<dbReference type="GO" id="GO:0042632">
    <property type="term" value="P:cholesterol homeostasis"/>
    <property type="evidence" value="ECO:0007669"/>
    <property type="project" value="TreeGrafter"/>
</dbReference>
<proteinExistence type="predicted"/>
<dbReference type="GO" id="GO:0030299">
    <property type="term" value="P:intestinal cholesterol absorption"/>
    <property type="evidence" value="ECO:0007669"/>
    <property type="project" value="TreeGrafter"/>
</dbReference>
<dbReference type="Proteomes" id="UP000285301">
    <property type="component" value="Unassembled WGS sequence"/>
</dbReference>
<evidence type="ECO:0000313" key="11">
    <source>
        <dbReference type="Proteomes" id="UP000285301"/>
    </source>
</evidence>
<keyword evidence="11" id="KW-1185">Reference proteome</keyword>
<dbReference type="AlphaFoldDB" id="A0A3S3PN80"/>
<dbReference type="Pfam" id="PF16414">
    <property type="entry name" value="NPC1_N"/>
    <property type="match status" value="1"/>
</dbReference>
<evidence type="ECO:0000256" key="2">
    <source>
        <dbReference type="ARBA" id="ARBA00022692"/>
    </source>
</evidence>
<gene>
    <name evidence="10" type="ORF">B4U79_02687</name>
</gene>
<dbReference type="GO" id="GO:0015918">
    <property type="term" value="P:sterol transport"/>
    <property type="evidence" value="ECO:0007669"/>
    <property type="project" value="TreeGrafter"/>
</dbReference>
<comment type="caution">
    <text evidence="10">The sequence shown here is derived from an EMBL/GenBank/DDBJ whole genome shotgun (WGS) entry which is preliminary data.</text>
</comment>
<reference evidence="10 11" key="1">
    <citation type="journal article" date="2018" name="Gigascience">
        <title>Genomes of trombidid mites reveal novel predicted allergens and laterally-transferred genes associated with secondary metabolism.</title>
        <authorList>
            <person name="Dong X."/>
            <person name="Chaisiri K."/>
            <person name="Xia D."/>
            <person name="Armstrong S.D."/>
            <person name="Fang Y."/>
            <person name="Donnelly M.J."/>
            <person name="Kadowaki T."/>
            <person name="McGarry J.W."/>
            <person name="Darby A.C."/>
            <person name="Makepeace B.L."/>
        </authorList>
    </citation>
    <scope>NUCLEOTIDE SEQUENCE [LARGE SCALE GENOMIC DNA]</scope>
    <source>
        <strain evidence="10">UoL-WK</strain>
    </source>
</reference>
<sequence length="922" mass="103243">MALFNKPFAVFPLCLFVLSLFANFDRALSDDRSPLETNPDDATTASVLLPQTSAIDEQTTASIVVGDHSSTKEELTHSPSFAKSPQSDSVSRLNIGHSEASGSYGKCLIGGKCGFGGFLGSPIPCVETRNATRLSSAQDLRRLAELCPDLLANDDNPELCCDSQALEDLETNLRMPKELGLGKCSSCFANFRKNFCEMVCSPHQSSFVEVVAKEPVNEAVNPEAKGKYKLIEMNYYMRQSYANGLFESCKSVKHSTGKLVLSLVCGSSSDACTPNSWLEFIGRSDRKQGFAPFQINYRIVNESVVYNDKGAMFTPMAAKTFSCAESPGDGQFPCSCFDCEATCEREKSIPRTMQNLPNSPEKLTIFGQLATEFIGKSLFVLFTTMILVYFILMVIRKKKTFSRAKTQNPLSMESHEPNCILSEGKDLGSLEEVEPLKSKGYQNNLSEPQSPPQSPVRETSSINGINGFAQPTLDKSKLKLGLRLEIRFESLFTKWGIFVATHPIYVMLVGLIVSIILSCGLFCFKVTTDPIDLWVASGSQARKDMEFFNKNFWKFYRVEQLIISPVNQSSFLGEYIEPGVDPEDLDAETSKQYFGPAFEHEFMKEVFRLQQAIENLRAYDGDREIKLNDICFKPTDTACATQSVFTYYLNDFNELDQKLHYLLKILICTNNPTSTAPNRKCFPDDGIPLMYPEVAFGGTYLASFPTTWFDNYIEYLNSHRCCYVNVEGSQCLPEAGNLTGCERCIRQKNGKRTVGEDFNKYLPFFLRQNPDVNCVLGGKAQFGGSVKYKNRNGEIIIGPSYIMTYRSVLKTSSDFYEALRWSRIISERLTQKIQESSKTNAFGVGISVEFCSHLVRSYIISNESNKVLRAKDALSKMGSSFQKQRRLLNKSEALRSESPLDSARGRFKPLHFHENNSEQSPL</sequence>
<feature type="region of interest" description="Disordered" evidence="5">
    <location>
        <begin position="889"/>
        <end position="922"/>
    </location>
</feature>
<accession>A0A3S3PN80</accession>
<name>A0A3S3PN80_9ACAR</name>
<evidence type="ECO:0000256" key="5">
    <source>
        <dbReference type="SAM" id="MobiDB-lite"/>
    </source>
</evidence>
<dbReference type="Pfam" id="PF22314">
    <property type="entry name" value="NPC1_MLD"/>
    <property type="match status" value="1"/>
</dbReference>
<feature type="domain" description="Niemann-Pick C1 N-terminal" evidence="8">
    <location>
        <begin position="105"/>
        <end position="352"/>
    </location>
</feature>
<feature type="signal peptide" evidence="7">
    <location>
        <begin position="1"/>
        <end position="29"/>
    </location>
</feature>
<dbReference type="GO" id="GO:0005886">
    <property type="term" value="C:plasma membrane"/>
    <property type="evidence" value="ECO:0007669"/>
    <property type="project" value="TreeGrafter"/>
</dbReference>
<evidence type="ECO:0000256" key="3">
    <source>
        <dbReference type="ARBA" id="ARBA00022989"/>
    </source>
</evidence>